<evidence type="ECO:0000313" key="1">
    <source>
        <dbReference type="EMBL" id="AHZ10010.1"/>
    </source>
</evidence>
<dbReference type="KEGG" id="vg:19525627"/>
<evidence type="ECO:0000313" key="2">
    <source>
        <dbReference type="Proteomes" id="UP000026901"/>
    </source>
</evidence>
<dbReference type="EMBL" id="KJ489398">
    <property type="protein sequence ID" value="AHZ10010.1"/>
    <property type="molecule type" value="Genomic_DNA"/>
</dbReference>
<dbReference type="RefSeq" id="YP_009035807.1">
    <property type="nucleotide sequence ID" value="NC_024207.1"/>
</dbReference>
<name>A0A024B0L4_9CAUD</name>
<dbReference type="OrthoDB" id="34655at10239"/>
<proteinExistence type="predicted"/>
<dbReference type="GeneID" id="19525627"/>
<keyword evidence="2" id="KW-1185">Reference proteome</keyword>
<organism evidence="1 2">
    <name type="scientific">Bacillus phage Evoli</name>
    <dbReference type="NCBI Taxonomy" id="1486658"/>
    <lineage>
        <taxon>Viruses</taxon>
        <taxon>Duplodnaviria</taxon>
        <taxon>Heunggongvirae</taxon>
        <taxon>Uroviricota</taxon>
        <taxon>Caudoviricetes</taxon>
        <taxon>Herelleviridae</taxon>
        <taxon>Bastillevirinae</taxon>
        <taxon>Bastillevirus</taxon>
        <taxon>Bastillevirus evoli</taxon>
    </lineage>
</organism>
<sequence>MLTKMQIGKKILRLQIKIMDDLEEDGGIRAEHLGRSCLTVGHPERHIRIETKYNEETHDFDFTVIAVKNEKNEITTIVTGETHLYIATDIIRNYVELYNVDKNYTGYLEGC</sequence>
<dbReference type="Proteomes" id="UP000026901">
    <property type="component" value="Segment"/>
</dbReference>
<reference evidence="2" key="1">
    <citation type="submission" date="2014-09" db="EMBL/GenBank/DDBJ databases">
        <authorList>
            <person name="Sauder A.B."/>
            <person name="McKenzie Q.R."/>
            <person name="Temple L.M."/>
            <person name="Alexis B.K."/>
            <person name="Al-Atrache Z."/>
            <person name="Lewis L.O."/>
            <person name="Loesser-Casey K.E."/>
            <person name="Mitchell K.J."/>
        </authorList>
    </citation>
    <scope>NUCLEOTIDE SEQUENCE [LARGE SCALE GENOMIC DNA]</scope>
</reference>
<protein>
    <submittedName>
        <fullName evidence="1">Uncharacterized protein</fullName>
    </submittedName>
</protein>
<accession>A0A024B0L4</accession>